<dbReference type="EC" id="4.1.1.15" evidence="3 9"/>
<comment type="cofactor">
    <cofactor evidence="1 7 8">
        <name>pyridoxal 5'-phosphate</name>
        <dbReference type="ChEBI" id="CHEBI:597326"/>
    </cofactor>
</comment>
<evidence type="ECO:0000313" key="10">
    <source>
        <dbReference type="EMBL" id="AXI76842.1"/>
    </source>
</evidence>
<evidence type="ECO:0000256" key="3">
    <source>
        <dbReference type="ARBA" id="ARBA00012421"/>
    </source>
</evidence>
<keyword evidence="9" id="KW-0210">Decarboxylase</keyword>
<dbReference type="Pfam" id="PF00282">
    <property type="entry name" value="Pyridoxal_deC"/>
    <property type="match status" value="1"/>
</dbReference>
<evidence type="ECO:0000256" key="4">
    <source>
        <dbReference type="ARBA" id="ARBA00022898"/>
    </source>
</evidence>
<dbReference type="GO" id="GO:0004351">
    <property type="term" value="F:glutamate decarboxylase activity"/>
    <property type="evidence" value="ECO:0007669"/>
    <property type="project" value="UniProtKB-EC"/>
</dbReference>
<dbReference type="Gene3D" id="3.40.640.10">
    <property type="entry name" value="Type I PLP-dependent aspartate aminotransferase-like (Major domain)"/>
    <property type="match status" value="1"/>
</dbReference>
<dbReference type="Gene3D" id="3.90.1150.160">
    <property type="match status" value="1"/>
</dbReference>
<evidence type="ECO:0000256" key="9">
    <source>
        <dbReference type="RuleBase" id="RU361171"/>
    </source>
</evidence>
<evidence type="ECO:0000313" key="11">
    <source>
        <dbReference type="Proteomes" id="UP000249340"/>
    </source>
</evidence>
<dbReference type="PANTHER" id="PTHR43321:SF3">
    <property type="entry name" value="GLUTAMATE DECARBOXYLASE"/>
    <property type="match status" value="1"/>
</dbReference>
<dbReference type="GO" id="GO:0005829">
    <property type="term" value="C:cytosol"/>
    <property type="evidence" value="ECO:0007669"/>
    <property type="project" value="TreeGrafter"/>
</dbReference>
<keyword evidence="11" id="KW-1185">Reference proteome</keyword>
<evidence type="ECO:0000256" key="1">
    <source>
        <dbReference type="ARBA" id="ARBA00001933"/>
    </source>
</evidence>
<dbReference type="GO" id="GO:0004058">
    <property type="term" value="F:aromatic-L-amino-acid decarboxylase activity"/>
    <property type="evidence" value="ECO:0007669"/>
    <property type="project" value="UniProtKB-ARBA"/>
</dbReference>
<evidence type="ECO:0000256" key="7">
    <source>
        <dbReference type="PIRSR" id="PIRSR602129-50"/>
    </source>
</evidence>
<keyword evidence="4 7" id="KW-0663">Pyridoxal phosphate</keyword>
<comment type="similarity">
    <text evidence="2 8">Belongs to the group II decarboxylase family.</text>
</comment>
<dbReference type="CDD" id="cd06450">
    <property type="entry name" value="DOPA_deC_like"/>
    <property type="match status" value="1"/>
</dbReference>
<evidence type="ECO:0000256" key="6">
    <source>
        <dbReference type="ARBA" id="ARBA00048868"/>
    </source>
</evidence>
<reference evidence="11" key="1">
    <citation type="submission" date="2018-07" db="EMBL/GenBank/DDBJ databases">
        <title>Streptacidiphilus bronchialis DSM 106435 chromosome.</title>
        <authorList>
            <person name="Batra D."/>
            <person name="Gulvik C.A."/>
        </authorList>
    </citation>
    <scope>NUCLEOTIDE SEQUENCE [LARGE SCALE GENOMIC DNA]</scope>
    <source>
        <strain evidence="11">DSM 106435</strain>
    </source>
</reference>
<protein>
    <recommendedName>
        <fullName evidence="3 9">Glutamate decarboxylase</fullName>
        <ecNumber evidence="3 9">4.1.1.15</ecNumber>
    </recommendedName>
</protein>
<dbReference type="FunFam" id="3.40.640.10:FF:000017">
    <property type="entry name" value="Glutamate decarboxylase"/>
    <property type="match status" value="1"/>
</dbReference>
<dbReference type="InterPro" id="IPR010107">
    <property type="entry name" value="Glutamate_decarboxylase"/>
</dbReference>
<dbReference type="GO" id="GO:0030170">
    <property type="term" value="F:pyridoxal phosphate binding"/>
    <property type="evidence" value="ECO:0007669"/>
    <property type="project" value="InterPro"/>
</dbReference>
<name>A0A345SSY7_9ACTN</name>
<dbReference type="PANTHER" id="PTHR43321">
    <property type="entry name" value="GLUTAMATE DECARBOXYLASE"/>
    <property type="match status" value="1"/>
</dbReference>
<dbReference type="Gene3D" id="4.10.280.50">
    <property type="match status" value="1"/>
</dbReference>
<dbReference type="NCBIfam" id="TIGR01788">
    <property type="entry name" value="Glu-decarb-GAD"/>
    <property type="match status" value="1"/>
</dbReference>
<proteinExistence type="inferred from homology"/>
<dbReference type="AlphaFoldDB" id="A0A345SSY7"/>
<keyword evidence="5 8" id="KW-0456">Lyase</keyword>
<dbReference type="OrthoDB" id="3401800at2"/>
<feature type="modified residue" description="N6-(pyridoxal phosphate)lysine" evidence="7">
    <location>
        <position position="280"/>
    </location>
</feature>
<comment type="catalytic activity">
    <reaction evidence="6 9">
        <text>L-glutamate + H(+) = 4-aminobutanoate + CO2</text>
        <dbReference type="Rhea" id="RHEA:17785"/>
        <dbReference type="ChEBI" id="CHEBI:15378"/>
        <dbReference type="ChEBI" id="CHEBI:16526"/>
        <dbReference type="ChEBI" id="CHEBI:29985"/>
        <dbReference type="ChEBI" id="CHEBI:59888"/>
        <dbReference type="EC" id="4.1.1.15"/>
    </reaction>
</comment>
<dbReference type="SUPFAM" id="SSF53383">
    <property type="entry name" value="PLP-dependent transferases"/>
    <property type="match status" value="1"/>
</dbReference>
<dbReference type="RefSeq" id="WP_111491016.1">
    <property type="nucleotide sequence ID" value="NZ_CP031264.1"/>
</dbReference>
<gene>
    <name evidence="10" type="ORF">C7M71_004585</name>
</gene>
<dbReference type="Proteomes" id="UP000249340">
    <property type="component" value="Chromosome"/>
</dbReference>
<accession>A0A345SSY7</accession>
<dbReference type="InterPro" id="IPR015424">
    <property type="entry name" value="PyrdxlP-dep_Trfase"/>
</dbReference>
<evidence type="ECO:0000256" key="2">
    <source>
        <dbReference type="ARBA" id="ARBA00009533"/>
    </source>
</evidence>
<dbReference type="InterPro" id="IPR002129">
    <property type="entry name" value="PyrdxlP-dep_de-COase"/>
</dbReference>
<evidence type="ECO:0000256" key="5">
    <source>
        <dbReference type="ARBA" id="ARBA00023239"/>
    </source>
</evidence>
<organism evidence="10 11">
    <name type="scientific">Peterkaempfera bronchialis</name>
    <dbReference type="NCBI Taxonomy" id="2126346"/>
    <lineage>
        <taxon>Bacteria</taxon>
        <taxon>Bacillati</taxon>
        <taxon>Actinomycetota</taxon>
        <taxon>Actinomycetes</taxon>
        <taxon>Kitasatosporales</taxon>
        <taxon>Streptomycetaceae</taxon>
        <taxon>Peterkaempfera</taxon>
    </lineage>
</organism>
<dbReference type="EMBL" id="CP031264">
    <property type="protein sequence ID" value="AXI76842.1"/>
    <property type="molecule type" value="Genomic_DNA"/>
</dbReference>
<evidence type="ECO:0000256" key="8">
    <source>
        <dbReference type="RuleBase" id="RU000382"/>
    </source>
</evidence>
<sequence length="468" mass="52106">MALHKGRDDDRRLAVNPFLGETDPVGSMAVAPPLHRLPDGPMTPSAAYRLIHDELLLDGNARLNLATFVTTWMEPQAATLMSECFDKNMVDKDEYPQTAELERRCVAILADLWHAPDPAQAVGCSTTGSSEACMLAGLALKRRWMHRNADRYAAGARPNLVMGINVQVCWEKFCAYWEVEPRLAPMEGERYHLDAEQAVRLCDENTIGVVGVLGSTFDGSYEPVQDICAALDDLQQRTGLDVPVHVDGASGAMVAPFLDEELVWDFRLPRVASINTSGHKYGLVFPGVGWALWRDQEALPEELVFRVNYLGGDMPTFALNFSRPGSEVVAQYYTFLRLGRDGYRAVQQASRDVAGRLADGIEALGCFRLLTRGDQLPVFAFTTADDVTAFDVFDVSRRLRERGWLVPAYAFPEHRADLSVLRIVCRNGFSQDLADLLLTDLGRLVEELHHQPKPLQQLGVEPRTAFHH</sequence>
<dbReference type="KEGG" id="stri:C7M71_004585"/>
<dbReference type="GO" id="GO:0006538">
    <property type="term" value="P:L-glutamate catabolic process"/>
    <property type="evidence" value="ECO:0007669"/>
    <property type="project" value="TreeGrafter"/>
</dbReference>
<dbReference type="InterPro" id="IPR015421">
    <property type="entry name" value="PyrdxlP-dep_Trfase_major"/>
</dbReference>